<dbReference type="AlphaFoldDB" id="Q7V020"/>
<dbReference type="EMBL" id="BX548174">
    <property type="protein sequence ID" value="CAE19929.1"/>
    <property type="molecule type" value="Genomic_DNA"/>
</dbReference>
<name>Q7V020_PROMP</name>
<dbReference type="RefSeq" id="WP_011133098.1">
    <property type="nucleotide sequence ID" value="NC_005072.1"/>
</dbReference>
<dbReference type="SUPFAM" id="SSF53335">
    <property type="entry name" value="S-adenosyl-L-methionine-dependent methyltransferases"/>
    <property type="match status" value="1"/>
</dbReference>
<proteinExistence type="predicted"/>
<dbReference type="CDD" id="cd02440">
    <property type="entry name" value="AdoMet_MTases"/>
    <property type="match status" value="1"/>
</dbReference>
<dbReference type="STRING" id="59919.PMM1470"/>
<dbReference type="Proteomes" id="UP000001026">
    <property type="component" value="Chromosome"/>
</dbReference>
<sequence length="252" mass="29371">MKNKIWNETVKNNFNNASANYLSYSNIQKHFADKIVYFLKDLNIQKGEWIDLGSGTGLLADEIEKEFSTKNISRIDFSKKMLLQNKDSSKKILWDLNNGLPPSIRNCPLMTSNFCIHWLDNPEKIIRDWFNKLRSGGYLIISYPTINSFPEWKQTCLETNIEYSGLTFPVSKNIVKSFNSDEIFFSNKYLYIENFPDVYKLFRSIVNVGAQSTKCKRNKVCELKAIQKFWPKTATNSVNLTWEINIEILKKS</sequence>
<accession>Q7V020</accession>
<dbReference type="InterPro" id="IPR029063">
    <property type="entry name" value="SAM-dependent_MTases_sf"/>
</dbReference>
<dbReference type="HOGENOM" id="CLU_046586_2_3_3"/>
<protein>
    <submittedName>
        <fullName evidence="1">Uncharacterized protein</fullName>
    </submittedName>
</protein>
<gene>
    <name evidence="1" type="ordered locus">PMM1470</name>
</gene>
<dbReference type="eggNOG" id="COG4106">
    <property type="taxonomic scope" value="Bacteria"/>
</dbReference>
<organism evidence="1 2">
    <name type="scientific">Prochlorococcus marinus subsp. pastoris (strain CCMP1986 / NIES-2087 / MED4)</name>
    <dbReference type="NCBI Taxonomy" id="59919"/>
    <lineage>
        <taxon>Bacteria</taxon>
        <taxon>Bacillati</taxon>
        <taxon>Cyanobacteriota</taxon>
        <taxon>Cyanophyceae</taxon>
        <taxon>Synechococcales</taxon>
        <taxon>Prochlorococcaceae</taxon>
        <taxon>Prochlorococcus</taxon>
    </lineage>
</organism>
<reference evidence="1 2" key="1">
    <citation type="journal article" date="2003" name="Nature">
        <title>Genome divergence in two Prochlorococcus ecotypes reflects oceanic niche differentiation.</title>
        <authorList>
            <person name="Rocap G."/>
            <person name="Larimer F.W."/>
            <person name="Lamerdin J.E."/>
            <person name="Malfatti S."/>
            <person name="Chain P."/>
            <person name="Ahlgren N.A."/>
            <person name="Arellano A."/>
            <person name="Coleman M."/>
            <person name="Hauser L."/>
            <person name="Hess W.R."/>
            <person name="Johnson Z.I."/>
            <person name="Land M.L."/>
            <person name="Lindell D."/>
            <person name="Post A.F."/>
            <person name="Regala W."/>
            <person name="Shah M."/>
            <person name="Shaw S.L."/>
            <person name="Steglich C."/>
            <person name="Sullivan M.B."/>
            <person name="Ting C.S."/>
            <person name="Tolonen A."/>
            <person name="Webb E.A."/>
            <person name="Zinser E.R."/>
            <person name="Chisholm S.W."/>
        </authorList>
    </citation>
    <scope>NUCLEOTIDE SEQUENCE [LARGE SCALE GENOMIC DNA]</scope>
    <source>
        <strain evidence="2">CCMP1986 / NIES-2087 / MED4</strain>
    </source>
</reference>
<dbReference type="Pfam" id="PF13489">
    <property type="entry name" value="Methyltransf_23"/>
    <property type="match status" value="1"/>
</dbReference>
<evidence type="ECO:0000313" key="1">
    <source>
        <dbReference type="EMBL" id="CAE19929.1"/>
    </source>
</evidence>
<evidence type="ECO:0000313" key="2">
    <source>
        <dbReference type="Proteomes" id="UP000001026"/>
    </source>
</evidence>
<dbReference type="Gene3D" id="3.40.50.150">
    <property type="entry name" value="Vaccinia Virus protein VP39"/>
    <property type="match status" value="1"/>
</dbReference>
<dbReference type="KEGG" id="pmm:PMM1470"/>